<dbReference type="InterPro" id="IPR036366">
    <property type="entry name" value="PGBDSf"/>
</dbReference>
<sequence>MAALAANVTLDADITLTLPSDGSSYTLKSGSSFDSGSISGGTFSFSADTGSSVSADVRSSEKKTLTNDRNIATECGENESKLVIATGVGSTAVTPSGTCGSGGGGGGVSSGGGGGGGGGGSSAPAAPVPATVDKVSQLKQQIAAVQQQISQKIGAAASSAVSLITRNLSLGDRNADVKALQQLLSKDKEIYPEGLASGLFGPATQRAVKKFQQKYGISQLGNVGPATRAKLNEVFGTVPSVPPATVVPVGTAPGIASPVASIPSKTMNAGDTNDNVQILQLLLSGDKEIYPEGTVSGYYGPATVRAVRRFQLKYGVIQSANDLGNGRVGAKTLAKLSEIFGGALPPASPPAVTAPAASSAAPASDTQAKAVQEQIQLLQVKILQEQIKLLQEKINAVKK</sequence>
<proteinExistence type="predicted"/>
<dbReference type="AlphaFoldDB" id="A0A1G2KUZ1"/>
<dbReference type="Gene3D" id="1.10.101.10">
    <property type="entry name" value="PGBD-like superfamily/PGBD"/>
    <property type="match status" value="2"/>
</dbReference>
<name>A0A1G2KUZ1_9BACT</name>
<dbReference type="EMBL" id="MHQN01000021">
    <property type="protein sequence ID" value="OHA03257.1"/>
    <property type="molecule type" value="Genomic_DNA"/>
</dbReference>
<comment type="caution">
    <text evidence="3">The sequence shown here is derived from an EMBL/GenBank/DDBJ whole genome shotgun (WGS) entry which is preliminary data.</text>
</comment>
<dbReference type="InterPro" id="IPR002477">
    <property type="entry name" value="Peptidoglycan-bd-like"/>
</dbReference>
<accession>A0A1G2KUZ1</accession>
<evidence type="ECO:0000259" key="2">
    <source>
        <dbReference type="Pfam" id="PF01471"/>
    </source>
</evidence>
<evidence type="ECO:0000313" key="4">
    <source>
        <dbReference type="Proteomes" id="UP000177177"/>
    </source>
</evidence>
<dbReference type="InterPro" id="IPR036365">
    <property type="entry name" value="PGBD-like_sf"/>
</dbReference>
<dbReference type="SUPFAM" id="SSF47090">
    <property type="entry name" value="PGBD-like"/>
    <property type="match status" value="2"/>
</dbReference>
<feature type="domain" description="Peptidoglycan binding-like" evidence="2">
    <location>
        <begin position="273"/>
        <end position="336"/>
    </location>
</feature>
<evidence type="ECO:0000313" key="3">
    <source>
        <dbReference type="EMBL" id="OHA03257.1"/>
    </source>
</evidence>
<feature type="region of interest" description="Disordered" evidence="1">
    <location>
        <begin position="44"/>
        <end position="64"/>
    </location>
</feature>
<dbReference type="Pfam" id="PF01471">
    <property type="entry name" value="PG_binding_1"/>
    <property type="match status" value="2"/>
</dbReference>
<gene>
    <name evidence="3" type="ORF">A3C92_03230</name>
</gene>
<evidence type="ECO:0000256" key="1">
    <source>
        <dbReference type="SAM" id="MobiDB-lite"/>
    </source>
</evidence>
<dbReference type="Proteomes" id="UP000177177">
    <property type="component" value="Unassembled WGS sequence"/>
</dbReference>
<organism evidence="3 4">
    <name type="scientific">Candidatus Sungbacteria bacterium RIFCSPHIGHO2_02_FULL_53_17</name>
    <dbReference type="NCBI Taxonomy" id="1802275"/>
    <lineage>
        <taxon>Bacteria</taxon>
        <taxon>Candidatus Sungiibacteriota</taxon>
    </lineage>
</organism>
<protein>
    <recommendedName>
        <fullName evidence="2">Peptidoglycan binding-like domain-containing protein</fullName>
    </recommendedName>
</protein>
<feature type="domain" description="Peptidoglycan binding-like" evidence="2">
    <location>
        <begin position="174"/>
        <end position="231"/>
    </location>
</feature>
<reference evidence="3 4" key="1">
    <citation type="journal article" date="2016" name="Nat. Commun.">
        <title>Thousands of microbial genomes shed light on interconnected biogeochemical processes in an aquifer system.</title>
        <authorList>
            <person name="Anantharaman K."/>
            <person name="Brown C.T."/>
            <person name="Hug L.A."/>
            <person name="Sharon I."/>
            <person name="Castelle C.J."/>
            <person name="Probst A.J."/>
            <person name="Thomas B.C."/>
            <person name="Singh A."/>
            <person name="Wilkins M.J."/>
            <person name="Karaoz U."/>
            <person name="Brodie E.L."/>
            <person name="Williams K.H."/>
            <person name="Hubbard S.S."/>
            <person name="Banfield J.F."/>
        </authorList>
    </citation>
    <scope>NUCLEOTIDE SEQUENCE [LARGE SCALE GENOMIC DNA]</scope>
</reference>